<dbReference type="CDD" id="cd00609">
    <property type="entry name" value="AAT_like"/>
    <property type="match status" value="1"/>
</dbReference>
<evidence type="ECO:0000256" key="5">
    <source>
        <dbReference type="ARBA" id="ARBA00023163"/>
    </source>
</evidence>
<dbReference type="InterPro" id="IPR015424">
    <property type="entry name" value="PyrdxlP-dep_Trfase"/>
</dbReference>
<dbReference type="InterPro" id="IPR051446">
    <property type="entry name" value="HTH_trans_reg/aminotransferase"/>
</dbReference>
<evidence type="ECO:0000313" key="7">
    <source>
        <dbReference type="EMBL" id="PSH68126.1"/>
    </source>
</evidence>
<organism evidence="7 8">
    <name type="scientific">Phyllobacterium brassicacearum</name>
    <dbReference type="NCBI Taxonomy" id="314235"/>
    <lineage>
        <taxon>Bacteria</taxon>
        <taxon>Pseudomonadati</taxon>
        <taxon>Pseudomonadota</taxon>
        <taxon>Alphaproteobacteria</taxon>
        <taxon>Hyphomicrobiales</taxon>
        <taxon>Phyllobacteriaceae</taxon>
        <taxon>Phyllobacterium</taxon>
    </lineage>
</organism>
<dbReference type="InterPro" id="IPR015421">
    <property type="entry name" value="PyrdxlP-dep_Trfase_major"/>
</dbReference>
<evidence type="ECO:0000313" key="8">
    <source>
        <dbReference type="Proteomes" id="UP000241444"/>
    </source>
</evidence>
<feature type="domain" description="HTH gntR-type" evidence="6">
    <location>
        <begin position="12"/>
        <end position="80"/>
    </location>
</feature>
<dbReference type="InterPro" id="IPR000524">
    <property type="entry name" value="Tscrpt_reg_HTH_GntR"/>
</dbReference>
<protein>
    <submittedName>
        <fullName evidence="7">PLP-dependent aminotransferase family protein</fullName>
    </submittedName>
</protein>
<dbReference type="Gene3D" id="3.90.1150.10">
    <property type="entry name" value="Aspartate Aminotransferase, domain 1"/>
    <property type="match status" value="1"/>
</dbReference>
<gene>
    <name evidence="7" type="ORF">CU102_14445</name>
</gene>
<dbReference type="InterPro" id="IPR015422">
    <property type="entry name" value="PyrdxlP-dep_Trfase_small"/>
</dbReference>
<name>A0A2P7BNS7_9HYPH</name>
<evidence type="ECO:0000256" key="1">
    <source>
        <dbReference type="ARBA" id="ARBA00005384"/>
    </source>
</evidence>
<dbReference type="Pfam" id="PF00155">
    <property type="entry name" value="Aminotran_1_2"/>
    <property type="match status" value="1"/>
</dbReference>
<dbReference type="GO" id="GO:0008483">
    <property type="term" value="F:transaminase activity"/>
    <property type="evidence" value="ECO:0007669"/>
    <property type="project" value="UniProtKB-KW"/>
</dbReference>
<dbReference type="Gene3D" id="1.10.10.10">
    <property type="entry name" value="Winged helix-like DNA-binding domain superfamily/Winged helix DNA-binding domain"/>
    <property type="match status" value="1"/>
</dbReference>
<dbReference type="InterPro" id="IPR036390">
    <property type="entry name" value="WH_DNA-bd_sf"/>
</dbReference>
<comment type="similarity">
    <text evidence="1">In the C-terminal section; belongs to the class-I pyridoxal-phosphate-dependent aminotransferase family.</text>
</comment>
<dbReference type="PANTHER" id="PTHR46577:SF1">
    <property type="entry name" value="HTH-TYPE TRANSCRIPTIONAL REGULATORY PROTEIN GABR"/>
    <property type="match status" value="1"/>
</dbReference>
<dbReference type="Pfam" id="PF00392">
    <property type="entry name" value="GntR"/>
    <property type="match status" value="1"/>
</dbReference>
<dbReference type="Proteomes" id="UP000241444">
    <property type="component" value="Unassembled WGS sequence"/>
</dbReference>
<dbReference type="RefSeq" id="WP_106711816.1">
    <property type="nucleotide sequence ID" value="NZ_PGGO01000010.1"/>
</dbReference>
<keyword evidence="5" id="KW-0804">Transcription</keyword>
<keyword evidence="3" id="KW-0805">Transcription regulation</keyword>
<dbReference type="PANTHER" id="PTHR46577">
    <property type="entry name" value="HTH-TYPE TRANSCRIPTIONAL REGULATORY PROTEIN GABR"/>
    <property type="match status" value="1"/>
</dbReference>
<dbReference type="SUPFAM" id="SSF46785">
    <property type="entry name" value="Winged helix' DNA-binding domain"/>
    <property type="match status" value="1"/>
</dbReference>
<dbReference type="SMART" id="SM00419">
    <property type="entry name" value="HTH_CRP"/>
    <property type="match status" value="1"/>
</dbReference>
<dbReference type="PROSITE" id="PS50949">
    <property type="entry name" value="HTH_GNTR"/>
    <property type="match status" value="1"/>
</dbReference>
<reference evidence="8" key="1">
    <citation type="submission" date="2017-11" db="EMBL/GenBank/DDBJ databases">
        <authorList>
            <person name="Kuznetsova I."/>
            <person name="Sazanova A."/>
            <person name="Chirak E."/>
            <person name="Safronova V."/>
            <person name="Willems A."/>
        </authorList>
    </citation>
    <scope>NUCLEOTIDE SEQUENCE [LARGE SCALE GENOMIC DNA]</scope>
    <source>
        <strain evidence="8">STM 196</strain>
    </source>
</reference>
<proteinExistence type="inferred from homology"/>
<keyword evidence="8" id="KW-1185">Reference proteome</keyword>
<dbReference type="AlphaFoldDB" id="A0A2P7BNS7"/>
<sequence>MIQDLQLSGGDGPVYRRLADAIAARIASGVLSVGDRLPPQREIAQSLGINVTTVTRAFSTLQERGLIDARPGRGMLVAEQKSDGGSGFISAPSDEAGVVDLSINRPATDAYLDAFTALLPRLAKNRHYAAIQDYHPAEGPVWARSAVAEWLKPVAGDGDPGRVVLTIGAQHALDCVLSAVAQKGDVILADEVTYQGINALCRSHGIELRGLAMDKGGLRPDAFEAACAQWRPRAIFLVPSLHNPTTITLTEERRRDIVEIARRHNVLIIEDDVYRPLLDNPPPSFASIEPELTVYIGGFSKCVAPGLRFGFVIGPRFMMGQVAAALRINCWSVNPMAALIATVLLEEGTANGIIEAQKHELSQRQLILTEMLGGFDLQTDSTSTHAWLRLPEPWRGAGFARTCLQRGVGVLPGDAFAVGREPVQHGVRINIGAARSREDLRRALKTMRELLEAGHLQIPGFV</sequence>
<accession>A0A2P7BNS7</accession>
<keyword evidence="4" id="KW-0238">DNA-binding</keyword>
<keyword evidence="7" id="KW-0032">Aminotransferase</keyword>
<comment type="caution">
    <text evidence="7">The sequence shown here is derived from an EMBL/GenBank/DDBJ whole genome shotgun (WGS) entry which is preliminary data.</text>
</comment>
<dbReference type="OrthoDB" id="9804020at2"/>
<keyword evidence="2" id="KW-0663">Pyridoxal phosphate</keyword>
<dbReference type="GO" id="GO:0003677">
    <property type="term" value="F:DNA binding"/>
    <property type="evidence" value="ECO:0007669"/>
    <property type="project" value="UniProtKB-KW"/>
</dbReference>
<dbReference type="InterPro" id="IPR004839">
    <property type="entry name" value="Aminotransferase_I/II_large"/>
</dbReference>
<dbReference type="InterPro" id="IPR012318">
    <property type="entry name" value="HTH_CRP"/>
</dbReference>
<evidence type="ECO:0000259" key="6">
    <source>
        <dbReference type="PROSITE" id="PS50949"/>
    </source>
</evidence>
<keyword evidence="7" id="KW-0808">Transferase</keyword>
<dbReference type="CDD" id="cd07377">
    <property type="entry name" value="WHTH_GntR"/>
    <property type="match status" value="1"/>
</dbReference>
<dbReference type="GO" id="GO:0030170">
    <property type="term" value="F:pyridoxal phosphate binding"/>
    <property type="evidence" value="ECO:0007669"/>
    <property type="project" value="InterPro"/>
</dbReference>
<dbReference type="GO" id="GO:0003700">
    <property type="term" value="F:DNA-binding transcription factor activity"/>
    <property type="evidence" value="ECO:0007669"/>
    <property type="project" value="InterPro"/>
</dbReference>
<dbReference type="SMART" id="SM00345">
    <property type="entry name" value="HTH_GNTR"/>
    <property type="match status" value="1"/>
</dbReference>
<evidence type="ECO:0000256" key="4">
    <source>
        <dbReference type="ARBA" id="ARBA00023125"/>
    </source>
</evidence>
<evidence type="ECO:0000256" key="2">
    <source>
        <dbReference type="ARBA" id="ARBA00022898"/>
    </source>
</evidence>
<dbReference type="SUPFAM" id="SSF53383">
    <property type="entry name" value="PLP-dependent transferases"/>
    <property type="match status" value="1"/>
</dbReference>
<evidence type="ECO:0000256" key="3">
    <source>
        <dbReference type="ARBA" id="ARBA00023015"/>
    </source>
</evidence>
<dbReference type="InterPro" id="IPR036388">
    <property type="entry name" value="WH-like_DNA-bd_sf"/>
</dbReference>
<dbReference type="EMBL" id="PGGO01000010">
    <property type="protein sequence ID" value="PSH68126.1"/>
    <property type="molecule type" value="Genomic_DNA"/>
</dbReference>
<dbReference type="Gene3D" id="3.40.640.10">
    <property type="entry name" value="Type I PLP-dependent aspartate aminotransferase-like (Major domain)"/>
    <property type="match status" value="1"/>
</dbReference>